<dbReference type="PATRIC" id="fig|1121338.3.peg.1925"/>
<name>A0A151B332_9CLOT</name>
<gene>
    <name evidence="1" type="ORF">CLTEP_18760</name>
</gene>
<keyword evidence="2" id="KW-1185">Reference proteome</keyword>
<evidence type="ECO:0000313" key="1">
    <source>
        <dbReference type="EMBL" id="KYH34162.1"/>
    </source>
</evidence>
<proteinExistence type="predicted"/>
<evidence type="ECO:0000313" key="2">
    <source>
        <dbReference type="Proteomes" id="UP000075531"/>
    </source>
</evidence>
<reference evidence="1 2" key="1">
    <citation type="submission" date="2016-02" db="EMBL/GenBank/DDBJ databases">
        <title>Genome sequence of Clostridium tepidiprofundi DSM 19306.</title>
        <authorList>
            <person name="Poehlein A."/>
            <person name="Daniel R."/>
        </authorList>
    </citation>
    <scope>NUCLEOTIDE SEQUENCE [LARGE SCALE GENOMIC DNA]</scope>
    <source>
        <strain evidence="1 2">DSM 19306</strain>
    </source>
</reference>
<dbReference type="AlphaFoldDB" id="A0A151B332"/>
<dbReference type="Proteomes" id="UP000075531">
    <property type="component" value="Unassembled WGS sequence"/>
</dbReference>
<dbReference type="STRING" id="1121338.CLTEP_18760"/>
<accession>A0A151B332</accession>
<sequence length="91" mass="10734">MKILIFTVCIVLIVILIVEAITEYFFSQIIVRKVKNHDDLLEGQISRGLIDRGYYEALKKEKVYMTTNDGLKLEGQCHKAMIQYFYKMHLF</sequence>
<dbReference type="RefSeq" id="WP_066825833.1">
    <property type="nucleotide sequence ID" value="NZ_LTBA01000023.1"/>
</dbReference>
<dbReference type="EMBL" id="LTBA01000023">
    <property type="protein sequence ID" value="KYH34162.1"/>
    <property type="molecule type" value="Genomic_DNA"/>
</dbReference>
<comment type="caution">
    <text evidence="1">The sequence shown here is derived from an EMBL/GenBank/DDBJ whole genome shotgun (WGS) entry which is preliminary data.</text>
</comment>
<organism evidence="1 2">
    <name type="scientific">Clostridium tepidiprofundi DSM 19306</name>
    <dbReference type="NCBI Taxonomy" id="1121338"/>
    <lineage>
        <taxon>Bacteria</taxon>
        <taxon>Bacillati</taxon>
        <taxon>Bacillota</taxon>
        <taxon>Clostridia</taxon>
        <taxon>Eubacteriales</taxon>
        <taxon>Clostridiaceae</taxon>
        <taxon>Clostridium</taxon>
    </lineage>
</organism>
<protein>
    <submittedName>
        <fullName evidence="1">Uncharacterized protein</fullName>
    </submittedName>
</protein>